<reference evidence="3 4" key="1">
    <citation type="submission" date="2024-01" db="EMBL/GenBank/DDBJ databases">
        <title>A draft genome for the cacao thread blight pathogen Marasmiellus scandens.</title>
        <authorList>
            <person name="Baruah I.K."/>
            <person name="Leung J."/>
            <person name="Bukari Y."/>
            <person name="Amoako-Attah I."/>
            <person name="Meinhardt L.W."/>
            <person name="Bailey B.A."/>
            <person name="Cohen S.P."/>
        </authorList>
    </citation>
    <scope>NUCLEOTIDE SEQUENCE [LARGE SCALE GENOMIC DNA]</scope>
    <source>
        <strain evidence="3 4">GH-19</strain>
    </source>
</reference>
<sequence>MSSPTTRKSSRLAQRTQAAATTVASASADDDAGTSTPTNSTSDIAEGRPKRKRARISYNYDDVESDEEEDEEVEVEKAPKFRGNRGKLEKLTEIPLDILFEIFGYLAPYDLLRLARTTKDLRNLIMTKSSSSVWQASRSNVPGLPPPLLGMSEPEYAHLMFSSQCHICGSPRCENIYWLFEARFCNRCLPLLFIPTDQLSAPDFMPSRWQFKKIHDHRLLDCIPYIKITPGKEPFRTAAKGLEFDRAFVQSQVDKLLDQYEIFKDNDDALAVWINLKAEYHKSLREETKVYEAWHQERLASRGQEIEQARIRRRDAICDRLREQGWEEEIKFVKRHRNWEFNNHKLVNQPKELTERIWKNIEEPMTHFMQQMRILRIHKDCRPRYNVLRKNYPEYVDLQAPDLPTPIIGDILTLDLVKDIAEMPGASENDVPDDDIFDPLLEQLPEISRTWLVAKESELVSIAQKVKPAFTTPDIKLATSIFQCTGMYCKERMSADMILKHSCATSPRFSSPGKRPEQLNAMVEEANWFNAVPWNYGGNRVRFDADGFKRVKLILHVLGLDPATTTGEELDKGNYAIECVKCKRKDKRHFMRWQKALNHSCKVQHFIKVPREGPEYEAFLKAESDVMFDGERRHSWGWGSRPVQKALVCAHEGCSQRFSHDGFKQHLFDVHKKRKVTRSDWTWSASATYAEKYKDLLVLVKQ</sequence>
<name>A0ABR1ILU5_9AGAR</name>
<feature type="compositionally biased region" description="Acidic residues" evidence="1">
    <location>
        <begin position="61"/>
        <end position="73"/>
    </location>
</feature>
<evidence type="ECO:0000256" key="1">
    <source>
        <dbReference type="SAM" id="MobiDB-lite"/>
    </source>
</evidence>
<protein>
    <recommendedName>
        <fullName evidence="2">F-box domain-containing protein</fullName>
    </recommendedName>
</protein>
<dbReference type="Pfam" id="PF12937">
    <property type="entry name" value="F-box-like"/>
    <property type="match status" value="1"/>
</dbReference>
<feature type="domain" description="F-box" evidence="2">
    <location>
        <begin position="88"/>
        <end position="137"/>
    </location>
</feature>
<evidence type="ECO:0000259" key="2">
    <source>
        <dbReference type="PROSITE" id="PS50181"/>
    </source>
</evidence>
<proteinExistence type="predicted"/>
<dbReference type="SUPFAM" id="SSF81383">
    <property type="entry name" value="F-box domain"/>
    <property type="match status" value="1"/>
</dbReference>
<evidence type="ECO:0000313" key="4">
    <source>
        <dbReference type="Proteomes" id="UP001498398"/>
    </source>
</evidence>
<feature type="compositionally biased region" description="Low complexity" evidence="1">
    <location>
        <begin position="11"/>
        <end position="27"/>
    </location>
</feature>
<keyword evidence="4" id="KW-1185">Reference proteome</keyword>
<dbReference type="InterPro" id="IPR036047">
    <property type="entry name" value="F-box-like_dom_sf"/>
</dbReference>
<comment type="caution">
    <text evidence="3">The sequence shown here is derived from an EMBL/GenBank/DDBJ whole genome shotgun (WGS) entry which is preliminary data.</text>
</comment>
<dbReference type="Proteomes" id="UP001498398">
    <property type="component" value="Unassembled WGS sequence"/>
</dbReference>
<dbReference type="PROSITE" id="PS50181">
    <property type="entry name" value="FBOX"/>
    <property type="match status" value="1"/>
</dbReference>
<dbReference type="InterPro" id="IPR001810">
    <property type="entry name" value="F-box_dom"/>
</dbReference>
<evidence type="ECO:0000313" key="3">
    <source>
        <dbReference type="EMBL" id="KAK7436191.1"/>
    </source>
</evidence>
<feature type="region of interest" description="Disordered" evidence="1">
    <location>
        <begin position="1"/>
        <end position="73"/>
    </location>
</feature>
<dbReference type="EMBL" id="JBANRG010000097">
    <property type="protein sequence ID" value="KAK7436191.1"/>
    <property type="molecule type" value="Genomic_DNA"/>
</dbReference>
<gene>
    <name evidence="3" type="ORF">VKT23_019267</name>
</gene>
<organism evidence="3 4">
    <name type="scientific">Marasmiellus scandens</name>
    <dbReference type="NCBI Taxonomy" id="2682957"/>
    <lineage>
        <taxon>Eukaryota</taxon>
        <taxon>Fungi</taxon>
        <taxon>Dikarya</taxon>
        <taxon>Basidiomycota</taxon>
        <taxon>Agaricomycotina</taxon>
        <taxon>Agaricomycetes</taxon>
        <taxon>Agaricomycetidae</taxon>
        <taxon>Agaricales</taxon>
        <taxon>Marasmiineae</taxon>
        <taxon>Omphalotaceae</taxon>
        <taxon>Marasmiellus</taxon>
    </lineage>
</organism>
<accession>A0ABR1ILU5</accession>